<evidence type="ECO:0000256" key="7">
    <source>
        <dbReference type="ARBA" id="ARBA00022984"/>
    </source>
</evidence>
<keyword evidence="2" id="KW-0997">Cell inner membrane</keyword>
<evidence type="ECO:0000313" key="14">
    <source>
        <dbReference type="Proteomes" id="UP000635885"/>
    </source>
</evidence>
<keyword evidence="5 11" id="KW-0812">Transmembrane</keyword>
<comment type="function">
    <text evidence="11">Peptidoglycan polymerase that catalyzes glycan chain elongation from lipid-linked precursors.</text>
</comment>
<evidence type="ECO:0000256" key="8">
    <source>
        <dbReference type="ARBA" id="ARBA00022989"/>
    </source>
</evidence>
<accession>A0ABQ1LQ93</accession>
<protein>
    <recommendedName>
        <fullName evidence="11">Biosynthetic peptidoglycan transglycosylase</fullName>
        <ecNumber evidence="11">2.4.99.28</ecNumber>
    </recommendedName>
    <alternativeName>
        <fullName evidence="11">Glycan polymerase</fullName>
    </alternativeName>
    <alternativeName>
        <fullName evidence="11">Peptidoglycan glycosyltransferase MtgA</fullName>
        <shortName evidence="11">PGT</shortName>
    </alternativeName>
</protein>
<keyword evidence="3 11" id="KW-0328">Glycosyltransferase</keyword>
<reference evidence="14" key="1">
    <citation type="journal article" date="2019" name="Int. J. Syst. Evol. Microbiol.">
        <title>The Global Catalogue of Microorganisms (GCM) 10K type strain sequencing project: providing services to taxonomists for standard genome sequencing and annotation.</title>
        <authorList>
            <consortium name="The Broad Institute Genomics Platform"/>
            <consortium name="The Broad Institute Genome Sequencing Center for Infectious Disease"/>
            <person name="Wu L."/>
            <person name="Ma J."/>
        </authorList>
    </citation>
    <scope>NUCLEOTIDE SEQUENCE [LARGE SCALE GENOMIC DNA]</scope>
    <source>
        <strain evidence="14">CGMCC 1.12479</strain>
    </source>
</reference>
<dbReference type="Pfam" id="PF00912">
    <property type="entry name" value="Transgly"/>
    <property type="match status" value="1"/>
</dbReference>
<comment type="subcellular location">
    <subcellularLocation>
        <location evidence="11">Cell membrane</location>
        <topology evidence="11">Single-pass membrane protein</topology>
    </subcellularLocation>
</comment>
<comment type="similarity">
    <text evidence="11">Belongs to the glycosyltransferase 51 family.</text>
</comment>
<dbReference type="Gene3D" id="1.10.3810.10">
    <property type="entry name" value="Biosynthetic peptidoglycan transglycosylase-like"/>
    <property type="match status" value="1"/>
</dbReference>
<evidence type="ECO:0000256" key="11">
    <source>
        <dbReference type="HAMAP-Rule" id="MF_00766"/>
    </source>
</evidence>
<dbReference type="HAMAP" id="MF_00766">
    <property type="entry name" value="PGT_MtgA"/>
    <property type="match status" value="1"/>
</dbReference>
<comment type="caution">
    <text evidence="13">The sequence shown here is derived from an EMBL/GenBank/DDBJ whole genome shotgun (WGS) entry which is preliminary data.</text>
</comment>
<comment type="pathway">
    <text evidence="11">Cell wall biogenesis; peptidoglycan biosynthesis.</text>
</comment>
<dbReference type="Proteomes" id="UP000635885">
    <property type="component" value="Unassembled WGS sequence"/>
</dbReference>
<keyword evidence="9 11" id="KW-0472">Membrane</keyword>
<evidence type="ECO:0000256" key="6">
    <source>
        <dbReference type="ARBA" id="ARBA00022960"/>
    </source>
</evidence>
<dbReference type="EC" id="2.4.99.28" evidence="11"/>
<keyword evidence="8 11" id="KW-1133">Transmembrane helix</keyword>
<dbReference type="SUPFAM" id="SSF53955">
    <property type="entry name" value="Lysozyme-like"/>
    <property type="match status" value="1"/>
</dbReference>
<gene>
    <name evidence="11 13" type="primary">mtgA</name>
    <name evidence="13" type="ORF">GCM10010993_01280</name>
</gene>
<evidence type="ECO:0000313" key="13">
    <source>
        <dbReference type="EMBL" id="GGC25938.1"/>
    </source>
</evidence>
<evidence type="ECO:0000256" key="10">
    <source>
        <dbReference type="ARBA" id="ARBA00023316"/>
    </source>
</evidence>
<dbReference type="InterPro" id="IPR023346">
    <property type="entry name" value="Lysozyme-like_dom_sf"/>
</dbReference>
<dbReference type="EMBL" id="BMFD01000001">
    <property type="protein sequence ID" value="GGC25938.1"/>
    <property type="molecule type" value="Genomic_DNA"/>
</dbReference>
<evidence type="ECO:0000256" key="2">
    <source>
        <dbReference type="ARBA" id="ARBA00022519"/>
    </source>
</evidence>
<evidence type="ECO:0000256" key="5">
    <source>
        <dbReference type="ARBA" id="ARBA00022692"/>
    </source>
</evidence>
<comment type="catalytic activity">
    <reaction evidence="11">
        <text>[GlcNAc-(1-&gt;4)-Mur2Ac(oyl-L-Ala-gamma-D-Glu-L-Lys-D-Ala-D-Ala)](n)-di-trans,octa-cis-undecaprenyl diphosphate + beta-D-GlcNAc-(1-&gt;4)-Mur2Ac(oyl-L-Ala-gamma-D-Glu-L-Lys-D-Ala-D-Ala)-di-trans,octa-cis-undecaprenyl diphosphate = [GlcNAc-(1-&gt;4)-Mur2Ac(oyl-L-Ala-gamma-D-Glu-L-Lys-D-Ala-D-Ala)](n+1)-di-trans,octa-cis-undecaprenyl diphosphate + di-trans,octa-cis-undecaprenyl diphosphate + H(+)</text>
        <dbReference type="Rhea" id="RHEA:23708"/>
        <dbReference type="Rhea" id="RHEA-COMP:9602"/>
        <dbReference type="Rhea" id="RHEA-COMP:9603"/>
        <dbReference type="ChEBI" id="CHEBI:15378"/>
        <dbReference type="ChEBI" id="CHEBI:58405"/>
        <dbReference type="ChEBI" id="CHEBI:60033"/>
        <dbReference type="ChEBI" id="CHEBI:78435"/>
        <dbReference type="EC" id="2.4.99.28"/>
    </reaction>
</comment>
<evidence type="ECO:0000256" key="1">
    <source>
        <dbReference type="ARBA" id="ARBA00022475"/>
    </source>
</evidence>
<dbReference type="InterPro" id="IPR011812">
    <property type="entry name" value="Pep_trsgly"/>
</dbReference>
<keyword evidence="4 11" id="KW-0808">Transferase</keyword>
<dbReference type="PANTHER" id="PTHR30400:SF0">
    <property type="entry name" value="BIOSYNTHETIC PEPTIDOGLYCAN TRANSGLYCOSYLASE"/>
    <property type="match status" value="1"/>
</dbReference>
<keyword evidence="6 11" id="KW-0133">Cell shape</keyword>
<dbReference type="InterPro" id="IPR036950">
    <property type="entry name" value="PBP_transglycosylase"/>
</dbReference>
<name>A0ABQ1LQ93_9BACT</name>
<dbReference type="InterPro" id="IPR001264">
    <property type="entry name" value="Glyco_trans_51"/>
</dbReference>
<dbReference type="PANTHER" id="PTHR30400">
    <property type="entry name" value="MONOFUNCTIONAL BIOSYNTHETIC PEPTIDOGLYCAN TRANSGLYCOSYLASE"/>
    <property type="match status" value="1"/>
</dbReference>
<evidence type="ECO:0000256" key="3">
    <source>
        <dbReference type="ARBA" id="ARBA00022676"/>
    </source>
</evidence>
<keyword evidence="1 11" id="KW-1003">Cell membrane</keyword>
<keyword evidence="14" id="KW-1185">Reference proteome</keyword>
<feature type="domain" description="Glycosyl transferase family 51" evidence="12">
    <location>
        <begin position="43"/>
        <end position="206"/>
    </location>
</feature>
<dbReference type="NCBIfam" id="TIGR02070">
    <property type="entry name" value="mono_pep_trsgly"/>
    <property type="match status" value="1"/>
</dbReference>
<evidence type="ECO:0000259" key="12">
    <source>
        <dbReference type="Pfam" id="PF00912"/>
    </source>
</evidence>
<sequence>MWFFIITIGLTVVYKFVPVPITPLMLIRVWEQSFDDKKEVRLYKNWESIDNISKHLPQAVVAAEDQKFPTHNGFDIEAMKKAWEGNKKGKRIKGASTISQQTAKNVFLWPGRTLVRKGLEAYFTVLIEFIWSKERIMEVYLNVIEMGDGIYGAEAAADVFFKKSASKLTRNEAALIAATLPNPRRWSPAKPTGYIYGRQAWILRNMNNLEPVGFGK</sequence>
<proteinExistence type="inferred from homology"/>
<organism evidence="13 14">
    <name type="scientific">Belliella aquatica</name>
    <dbReference type="NCBI Taxonomy" id="1323734"/>
    <lineage>
        <taxon>Bacteria</taxon>
        <taxon>Pseudomonadati</taxon>
        <taxon>Bacteroidota</taxon>
        <taxon>Cytophagia</taxon>
        <taxon>Cytophagales</taxon>
        <taxon>Cyclobacteriaceae</taxon>
        <taxon>Belliella</taxon>
    </lineage>
</organism>
<evidence type="ECO:0000256" key="4">
    <source>
        <dbReference type="ARBA" id="ARBA00022679"/>
    </source>
</evidence>
<evidence type="ECO:0000256" key="9">
    <source>
        <dbReference type="ARBA" id="ARBA00023136"/>
    </source>
</evidence>
<keyword evidence="7 11" id="KW-0573">Peptidoglycan synthesis</keyword>
<keyword evidence="10 11" id="KW-0961">Cell wall biogenesis/degradation</keyword>